<dbReference type="Proteomes" id="UP001176960">
    <property type="component" value="Unassembled WGS sequence"/>
</dbReference>
<name>A0AA35Y2M4_9PROT</name>
<dbReference type="GO" id="GO:0050821">
    <property type="term" value="P:protein stabilization"/>
    <property type="evidence" value="ECO:0007669"/>
    <property type="project" value="TreeGrafter"/>
</dbReference>
<feature type="coiled-coil region" evidence="3">
    <location>
        <begin position="140"/>
        <end position="186"/>
    </location>
</feature>
<feature type="compositionally biased region" description="Pro residues" evidence="4">
    <location>
        <begin position="88"/>
        <end position="107"/>
    </location>
</feature>
<dbReference type="SMART" id="SM00935">
    <property type="entry name" value="OmpH"/>
    <property type="match status" value="1"/>
</dbReference>
<proteinExistence type="inferred from homology"/>
<evidence type="ECO:0000256" key="1">
    <source>
        <dbReference type="ARBA" id="ARBA00009091"/>
    </source>
</evidence>
<evidence type="ECO:0000313" key="6">
    <source>
        <dbReference type="EMBL" id="CAI9119419.1"/>
    </source>
</evidence>
<dbReference type="RefSeq" id="WP_289842651.1">
    <property type="nucleotide sequence ID" value="NZ_CATKSH010000001.1"/>
</dbReference>
<dbReference type="PANTHER" id="PTHR35089:SF1">
    <property type="entry name" value="CHAPERONE PROTEIN SKP"/>
    <property type="match status" value="1"/>
</dbReference>
<comment type="similarity">
    <text evidence="1">Belongs to the Skp family.</text>
</comment>
<keyword evidence="2 5" id="KW-0732">Signal</keyword>
<feature type="compositionally biased region" description="Low complexity" evidence="4">
    <location>
        <begin position="277"/>
        <end position="301"/>
    </location>
</feature>
<feature type="region of interest" description="Disordered" evidence="4">
    <location>
        <begin position="65"/>
        <end position="108"/>
    </location>
</feature>
<dbReference type="EMBL" id="CATKSH010000001">
    <property type="protein sequence ID" value="CAI9119419.1"/>
    <property type="molecule type" value="Genomic_DNA"/>
</dbReference>
<organism evidence="6 7">
    <name type="scientific">Brytella acorum</name>
    <dbReference type="NCBI Taxonomy" id="2959299"/>
    <lineage>
        <taxon>Bacteria</taxon>
        <taxon>Pseudomonadati</taxon>
        <taxon>Pseudomonadota</taxon>
        <taxon>Alphaproteobacteria</taxon>
        <taxon>Acetobacterales</taxon>
        <taxon>Acetobacteraceae</taxon>
        <taxon>Brytella</taxon>
    </lineage>
</organism>
<evidence type="ECO:0000256" key="3">
    <source>
        <dbReference type="SAM" id="Coils"/>
    </source>
</evidence>
<feature type="region of interest" description="Disordered" evidence="4">
    <location>
        <begin position="267"/>
        <end position="307"/>
    </location>
</feature>
<dbReference type="AlphaFoldDB" id="A0AA35Y2M4"/>
<evidence type="ECO:0000256" key="5">
    <source>
        <dbReference type="SAM" id="SignalP"/>
    </source>
</evidence>
<dbReference type="InterPro" id="IPR005632">
    <property type="entry name" value="Chaperone_Skp"/>
</dbReference>
<gene>
    <name evidence="6" type="ORF">LMG32879_000234</name>
</gene>
<dbReference type="GO" id="GO:0005829">
    <property type="term" value="C:cytosol"/>
    <property type="evidence" value="ECO:0007669"/>
    <property type="project" value="TreeGrafter"/>
</dbReference>
<keyword evidence="3" id="KW-0175">Coiled coil</keyword>
<feature type="signal peptide" evidence="5">
    <location>
        <begin position="1"/>
        <end position="25"/>
    </location>
</feature>
<accession>A0AA35Y2M4</accession>
<dbReference type="GO" id="GO:0051082">
    <property type="term" value="F:unfolded protein binding"/>
    <property type="evidence" value="ECO:0007669"/>
    <property type="project" value="InterPro"/>
</dbReference>
<comment type="caution">
    <text evidence="6">The sequence shown here is derived from an EMBL/GenBank/DDBJ whole genome shotgun (WGS) entry which is preliminary data.</text>
</comment>
<evidence type="ECO:0000313" key="7">
    <source>
        <dbReference type="Proteomes" id="UP001176960"/>
    </source>
</evidence>
<reference evidence="6" key="1">
    <citation type="submission" date="2023-03" db="EMBL/GenBank/DDBJ databases">
        <authorList>
            <person name="Cleenwerck I."/>
        </authorList>
    </citation>
    <scope>NUCLEOTIDE SEQUENCE</scope>
    <source>
        <strain evidence="6">LMG 32879</strain>
    </source>
</reference>
<protein>
    <submittedName>
        <fullName evidence="6">OmpH family outer membrane protein</fullName>
    </submittedName>
</protein>
<feature type="chain" id="PRO_5041328698" evidence="5">
    <location>
        <begin position="26"/>
        <end position="307"/>
    </location>
</feature>
<dbReference type="Pfam" id="PF03938">
    <property type="entry name" value="OmpH"/>
    <property type="match status" value="1"/>
</dbReference>
<dbReference type="InterPro" id="IPR024930">
    <property type="entry name" value="Skp_dom_sf"/>
</dbReference>
<dbReference type="PANTHER" id="PTHR35089">
    <property type="entry name" value="CHAPERONE PROTEIN SKP"/>
    <property type="match status" value="1"/>
</dbReference>
<sequence length="307" mass="32758">MSLFSGARLKSGALVLTFLSSAAFAAPVFAQSASGGNGGWFVPKAAEPPKAAPAQRVVRRAVPVQDADDGGQGDEGGQPQQSETAPVLPLPPIPDSPDLPKEAPPPASVIGVISVPSVMRMSSAADEAQHILGGRRDTLAAAAQKEQSAWRAEQQKLQNDARSLSSDQIQARERHLQERRAKAQRDFANRARIIQEAANVSLNQIERELVRIVRQVAQAHGMNIVMHSEQIALHVPEQDITQEVANQLNKILPHVFIPAEDVDPEVMAKSGKFPTTADPAQAEDQAPASAPAQSASAPGDSVLRRHR</sequence>
<dbReference type="SUPFAM" id="SSF111384">
    <property type="entry name" value="OmpH-like"/>
    <property type="match status" value="1"/>
</dbReference>
<keyword evidence="7" id="KW-1185">Reference proteome</keyword>
<evidence type="ECO:0000256" key="4">
    <source>
        <dbReference type="SAM" id="MobiDB-lite"/>
    </source>
</evidence>
<dbReference type="Gene3D" id="3.30.910.20">
    <property type="entry name" value="Skp domain"/>
    <property type="match status" value="1"/>
</dbReference>
<evidence type="ECO:0000256" key="2">
    <source>
        <dbReference type="ARBA" id="ARBA00022729"/>
    </source>
</evidence>